<dbReference type="InterPro" id="IPR043519">
    <property type="entry name" value="NT_sf"/>
</dbReference>
<evidence type="ECO:0000256" key="8">
    <source>
        <dbReference type="RuleBase" id="RU003953"/>
    </source>
</evidence>
<evidence type="ECO:0000256" key="1">
    <source>
        <dbReference type="ARBA" id="ARBA00001946"/>
    </source>
</evidence>
<keyword evidence="8" id="KW-0694">RNA-binding</keyword>
<evidence type="ECO:0000313" key="11">
    <source>
        <dbReference type="EMBL" id="SOH94770.1"/>
    </source>
</evidence>
<dbReference type="CDD" id="cd05398">
    <property type="entry name" value="NT_ClassII-CCAase"/>
    <property type="match status" value="1"/>
</dbReference>
<keyword evidence="2 8" id="KW-0808">Transferase</keyword>
<reference evidence="12" key="1">
    <citation type="submission" date="2017-09" db="EMBL/GenBank/DDBJ databases">
        <authorList>
            <person name="Varghese N."/>
            <person name="Submissions S."/>
        </authorList>
    </citation>
    <scope>NUCLEOTIDE SEQUENCE [LARGE SCALE GENOMIC DNA]</scope>
    <source>
        <strain evidence="12">C7</strain>
    </source>
</reference>
<dbReference type="Pfam" id="PF12627">
    <property type="entry name" value="PolyA_pol_RNAbd"/>
    <property type="match status" value="1"/>
</dbReference>
<dbReference type="InterPro" id="IPR050264">
    <property type="entry name" value="Bact_CCA-adding_enz_type3_sf"/>
</dbReference>
<keyword evidence="6" id="KW-0547">Nucleotide-binding</keyword>
<dbReference type="GO" id="GO:0000049">
    <property type="term" value="F:tRNA binding"/>
    <property type="evidence" value="ECO:0007669"/>
    <property type="project" value="TreeGrafter"/>
</dbReference>
<dbReference type="GO" id="GO:0008033">
    <property type="term" value="P:tRNA processing"/>
    <property type="evidence" value="ECO:0007669"/>
    <property type="project" value="UniProtKB-KW"/>
</dbReference>
<dbReference type="EMBL" id="OCTN01000005">
    <property type="protein sequence ID" value="SOH94770.1"/>
    <property type="molecule type" value="Genomic_DNA"/>
</dbReference>
<dbReference type="Proteomes" id="UP000220034">
    <property type="component" value="Unassembled WGS sequence"/>
</dbReference>
<evidence type="ECO:0000256" key="5">
    <source>
        <dbReference type="ARBA" id="ARBA00022723"/>
    </source>
</evidence>
<keyword evidence="12" id="KW-1185">Reference proteome</keyword>
<dbReference type="Pfam" id="PF01743">
    <property type="entry name" value="PolyA_pol"/>
    <property type="match status" value="1"/>
</dbReference>
<evidence type="ECO:0000256" key="2">
    <source>
        <dbReference type="ARBA" id="ARBA00022679"/>
    </source>
</evidence>
<dbReference type="GO" id="GO:0000166">
    <property type="term" value="F:nucleotide binding"/>
    <property type="evidence" value="ECO:0007669"/>
    <property type="project" value="UniProtKB-KW"/>
</dbReference>
<keyword evidence="4" id="KW-0548">Nucleotidyltransferase</keyword>
<dbReference type="OrthoDB" id="9805698at2"/>
<organism evidence="11 12">
    <name type="scientific">Pontivivens marinum</name>
    <dbReference type="NCBI Taxonomy" id="1690039"/>
    <lineage>
        <taxon>Bacteria</taxon>
        <taxon>Pseudomonadati</taxon>
        <taxon>Pseudomonadota</taxon>
        <taxon>Alphaproteobacteria</taxon>
        <taxon>Rhodobacterales</taxon>
        <taxon>Paracoccaceae</taxon>
        <taxon>Pontivivens</taxon>
    </lineage>
</organism>
<dbReference type="Gene3D" id="3.30.460.10">
    <property type="entry name" value="Beta Polymerase, domain 2"/>
    <property type="match status" value="1"/>
</dbReference>
<proteinExistence type="inferred from homology"/>
<dbReference type="SUPFAM" id="SSF81301">
    <property type="entry name" value="Nucleotidyltransferase"/>
    <property type="match status" value="1"/>
</dbReference>
<name>A0A2C9CU90_9RHOB</name>
<dbReference type="PANTHER" id="PTHR46173">
    <property type="entry name" value="CCA TRNA NUCLEOTIDYLTRANSFERASE 1, MITOCHONDRIAL"/>
    <property type="match status" value="1"/>
</dbReference>
<keyword evidence="5" id="KW-0479">Metal-binding</keyword>
<evidence type="ECO:0000256" key="3">
    <source>
        <dbReference type="ARBA" id="ARBA00022694"/>
    </source>
</evidence>
<dbReference type="InterPro" id="IPR032828">
    <property type="entry name" value="PolyA_RNA-bd"/>
</dbReference>
<dbReference type="GO" id="GO:0016779">
    <property type="term" value="F:nucleotidyltransferase activity"/>
    <property type="evidence" value="ECO:0007669"/>
    <property type="project" value="UniProtKB-KW"/>
</dbReference>
<feature type="domain" description="tRNA nucleotidyltransferase/poly(A) polymerase RNA and SrmB- binding" evidence="10">
    <location>
        <begin position="181"/>
        <end position="236"/>
    </location>
</feature>
<dbReference type="RefSeq" id="WP_097930661.1">
    <property type="nucleotide sequence ID" value="NZ_OCTN01000005.1"/>
</dbReference>
<evidence type="ECO:0000256" key="7">
    <source>
        <dbReference type="ARBA" id="ARBA00022842"/>
    </source>
</evidence>
<comment type="similarity">
    <text evidence="8">Belongs to the tRNA nucleotidyltransferase/poly(A) polymerase family.</text>
</comment>
<accession>A0A2C9CU90</accession>
<evidence type="ECO:0000259" key="9">
    <source>
        <dbReference type="Pfam" id="PF01743"/>
    </source>
</evidence>
<keyword evidence="3" id="KW-0819">tRNA processing</keyword>
<feature type="domain" description="Poly A polymerase head" evidence="9">
    <location>
        <begin position="28"/>
        <end position="149"/>
    </location>
</feature>
<dbReference type="GO" id="GO:0046872">
    <property type="term" value="F:metal ion binding"/>
    <property type="evidence" value="ECO:0007669"/>
    <property type="project" value="UniProtKB-KW"/>
</dbReference>
<evidence type="ECO:0000313" key="12">
    <source>
        <dbReference type="Proteomes" id="UP000220034"/>
    </source>
</evidence>
<dbReference type="AlphaFoldDB" id="A0A2C9CU90"/>
<sequence length="384" mass="40911">MRLTGDWLDADSTQAVLRAASGDAGPALIVGGTVRNAVQGREVSDLDMATPVLPEVVMEQARAAGLKVIATGIEHGTVTIVANGIAHEVTTFRRDVETTGRHATVAYSTDIAEDAARRDFTMNALYVDAQGVVIDPLDGLDDARAGRVRFIGDAHARIREDYLRILRFFRFNATYASGAADPQGLAACSELADGLSQLSAERITVEMCKLLGAADPVRSLVEMADAGVLQQVLPMAQVAHMAALQQAEAALAAPPRWQRRLLAIGGDSTGWRMSNADRKQLTIAQRVLGTVGTTAARAQQAGFDIAMDVSLVEAAILGVLPATDVASECARGAAAQFPLTGADLMPPYRGGKALGAELARLREIWVEQDFQPDRQTLLNMMRQP</sequence>
<protein>
    <submittedName>
        <fullName evidence="11">Poly(A) polymerase</fullName>
    </submittedName>
</protein>
<evidence type="ECO:0000256" key="4">
    <source>
        <dbReference type="ARBA" id="ARBA00022695"/>
    </source>
</evidence>
<evidence type="ECO:0000256" key="6">
    <source>
        <dbReference type="ARBA" id="ARBA00022741"/>
    </source>
</evidence>
<comment type="cofactor">
    <cofactor evidence="1">
        <name>Mg(2+)</name>
        <dbReference type="ChEBI" id="CHEBI:18420"/>
    </cofactor>
</comment>
<gene>
    <name evidence="11" type="ORF">SAMN06273572_105194</name>
</gene>
<dbReference type="PANTHER" id="PTHR46173:SF1">
    <property type="entry name" value="CCA TRNA NUCLEOTIDYLTRANSFERASE 1, MITOCHONDRIAL"/>
    <property type="match status" value="1"/>
</dbReference>
<dbReference type="Gene3D" id="1.10.3090.10">
    <property type="entry name" value="cca-adding enzyme, domain 2"/>
    <property type="match status" value="1"/>
</dbReference>
<evidence type="ECO:0000259" key="10">
    <source>
        <dbReference type="Pfam" id="PF12627"/>
    </source>
</evidence>
<keyword evidence="7" id="KW-0460">Magnesium</keyword>
<dbReference type="SUPFAM" id="SSF81891">
    <property type="entry name" value="Poly A polymerase C-terminal region-like"/>
    <property type="match status" value="1"/>
</dbReference>
<dbReference type="InterPro" id="IPR002646">
    <property type="entry name" value="PolA_pol_head_dom"/>
</dbReference>